<evidence type="ECO:0000259" key="2">
    <source>
        <dbReference type="Pfam" id="PF09278"/>
    </source>
</evidence>
<evidence type="ECO:0000256" key="1">
    <source>
        <dbReference type="SAM" id="Coils"/>
    </source>
</evidence>
<name>A0A645IGV7_9ZZZZ</name>
<dbReference type="EMBL" id="VSSQ01114181">
    <property type="protein sequence ID" value="MPN50216.1"/>
    <property type="molecule type" value="Genomic_DNA"/>
</dbReference>
<dbReference type="InterPro" id="IPR015358">
    <property type="entry name" value="Tscrpt_reg_MerR_DNA-bd"/>
</dbReference>
<evidence type="ECO:0000313" key="3">
    <source>
        <dbReference type="EMBL" id="MPN50216.1"/>
    </source>
</evidence>
<feature type="coiled-coil region" evidence="1">
    <location>
        <begin position="29"/>
        <end position="70"/>
    </location>
</feature>
<dbReference type="Pfam" id="PF09278">
    <property type="entry name" value="MerR-DNA-bind"/>
    <property type="match status" value="1"/>
</dbReference>
<feature type="domain" description="Transcription regulator MerR DNA binding" evidence="2">
    <location>
        <begin position="2"/>
        <end position="54"/>
    </location>
</feature>
<keyword evidence="1" id="KW-0175">Coiled coil</keyword>
<dbReference type="SUPFAM" id="SSF46955">
    <property type="entry name" value="Putative DNA-binding domain"/>
    <property type="match status" value="1"/>
</dbReference>
<dbReference type="InterPro" id="IPR009061">
    <property type="entry name" value="DNA-bd_dom_put_sf"/>
</dbReference>
<reference evidence="3" key="1">
    <citation type="submission" date="2019-08" db="EMBL/GenBank/DDBJ databases">
        <authorList>
            <person name="Kucharzyk K."/>
            <person name="Murdoch R.W."/>
            <person name="Higgins S."/>
            <person name="Loffler F."/>
        </authorList>
    </citation>
    <scope>NUCLEOTIDE SEQUENCE</scope>
</reference>
<dbReference type="Gene3D" id="1.10.1660.10">
    <property type="match status" value="1"/>
</dbReference>
<sequence>MRSAGVSVETLVEYVSLFHQGTDTIQARKKLLLEQREQIVSRIEELNNVLARLDWKLDGYEERMLHYEEKLK</sequence>
<proteinExistence type="predicted"/>
<dbReference type="AlphaFoldDB" id="A0A645IGV7"/>
<accession>A0A645IGV7</accession>
<protein>
    <submittedName>
        <fullName evidence="3">HTH-type transcriptional regulator AdhR</fullName>
    </submittedName>
</protein>
<comment type="caution">
    <text evidence="3">The sequence shown here is derived from an EMBL/GenBank/DDBJ whole genome shotgun (WGS) entry which is preliminary data.</text>
</comment>
<organism evidence="3">
    <name type="scientific">bioreactor metagenome</name>
    <dbReference type="NCBI Taxonomy" id="1076179"/>
    <lineage>
        <taxon>unclassified sequences</taxon>
        <taxon>metagenomes</taxon>
        <taxon>ecological metagenomes</taxon>
    </lineage>
</organism>
<gene>
    <name evidence="3" type="primary">adhR_18</name>
    <name evidence="3" type="ORF">SDC9_197842</name>
</gene>